<dbReference type="RefSeq" id="WP_224001359.1">
    <property type="nucleotide sequence ID" value="NZ_CAJZAF010000007.1"/>
</dbReference>
<proteinExistence type="predicted"/>
<name>A0ABN7Y969_9BURK</name>
<dbReference type="EMBL" id="CAJZAF010000007">
    <property type="protein sequence ID" value="CAG9169933.1"/>
    <property type="molecule type" value="Genomic_DNA"/>
</dbReference>
<comment type="caution">
    <text evidence="1">The sequence shown here is derived from an EMBL/GenBank/DDBJ whole genome shotgun (WGS) entry which is preliminary data.</text>
</comment>
<protein>
    <recommendedName>
        <fullName evidence="3">DUF2188 domain-containing protein</fullName>
    </recommendedName>
</protein>
<evidence type="ECO:0000313" key="1">
    <source>
        <dbReference type="EMBL" id="CAG9169933.1"/>
    </source>
</evidence>
<sequence length="63" mass="7075">MSASRQIPIRVDDEDVSIWVTKSGKTTWRAHGEFRGKHVDVVAQSESSAIAAWKNKADYLTKD</sequence>
<evidence type="ECO:0008006" key="3">
    <source>
        <dbReference type="Google" id="ProtNLM"/>
    </source>
</evidence>
<gene>
    <name evidence="1" type="ORF">LMG23994_01736</name>
</gene>
<dbReference type="Proteomes" id="UP000701702">
    <property type="component" value="Unassembled WGS sequence"/>
</dbReference>
<reference evidence="1 2" key="1">
    <citation type="submission" date="2021-08" db="EMBL/GenBank/DDBJ databases">
        <authorList>
            <person name="Peeters C."/>
        </authorList>
    </citation>
    <scope>NUCLEOTIDE SEQUENCE [LARGE SCALE GENOMIC DNA]</scope>
    <source>
        <strain evidence="1 2">LMG 23994</strain>
    </source>
</reference>
<evidence type="ECO:0000313" key="2">
    <source>
        <dbReference type="Proteomes" id="UP000701702"/>
    </source>
</evidence>
<organism evidence="1 2">
    <name type="scientific">Cupriavidus pinatubonensis</name>
    <dbReference type="NCBI Taxonomy" id="248026"/>
    <lineage>
        <taxon>Bacteria</taxon>
        <taxon>Pseudomonadati</taxon>
        <taxon>Pseudomonadota</taxon>
        <taxon>Betaproteobacteria</taxon>
        <taxon>Burkholderiales</taxon>
        <taxon>Burkholderiaceae</taxon>
        <taxon>Cupriavidus</taxon>
    </lineage>
</organism>
<accession>A0ABN7Y969</accession>
<keyword evidence="2" id="KW-1185">Reference proteome</keyword>